<sequence>MISLNYKESTIPSMIPMKMAMNNNRYAGERMDRTVGERRYACASIPSNSEEFGSGEAAVEEVVRDVVPGLSGAVGAHGVLRHRLVVGELAAESWIHLLPAGLADVVQHAAGSQHHGEVLQLHLGALLQARPPALEPREGVDGDAPQLSDLLVEGVLRPRQVGLRVGGEHPVREREAGAADDPGPRHHACRGALLQRGSVEHLVVGHGARPSDADVGEGAVGADDPLQRDGIGGLVVALRVAAVEVGGDRDLGRDDGDVGGVDDADDARDPRFRLEPGLERVGGGCVGPAEEARHEEVPDGGADLEDELVAGGDAEAEALGDEAERLPRGEAPDADGDPLADGDGGAERGVLLGDGGAQRVAEHGEGGAAHPEGGAEVGLRVVGAAALLPPRARPVLHP</sequence>
<dbReference type="Proteomes" id="UP001497457">
    <property type="component" value="Chromosome 9rd"/>
</dbReference>
<evidence type="ECO:0000313" key="3">
    <source>
        <dbReference type="Proteomes" id="UP001497457"/>
    </source>
</evidence>
<feature type="region of interest" description="Disordered" evidence="1">
    <location>
        <begin position="320"/>
        <end position="373"/>
    </location>
</feature>
<organism evidence="2 3">
    <name type="scientific">Urochloa decumbens</name>
    <dbReference type="NCBI Taxonomy" id="240449"/>
    <lineage>
        <taxon>Eukaryota</taxon>
        <taxon>Viridiplantae</taxon>
        <taxon>Streptophyta</taxon>
        <taxon>Embryophyta</taxon>
        <taxon>Tracheophyta</taxon>
        <taxon>Spermatophyta</taxon>
        <taxon>Magnoliopsida</taxon>
        <taxon>Liliopsida</taxon>
        <taxon>Poales</taxon>
        <taxon>Poaceae</taxon>
        <taxon>PACMAD clade</taxon>
        <taxon>Panicoideae</taxon>
        <taxon>Panicodae</taxon>
        <taxon>Paniceae</taxon>
        <taxon>Melinidinae</taxon>
        <taxon>Urochloa</taxon>
    </lineage>
</organism>
<reference evidence="3" key="1">
    <citation type="submission" date="2024-06" db="EMBL/GenBank/DDBJ databases">
        <authorList>
            <person name="Ryan C."/>
        </authorList>
    </citation>
    <scope>NUCLEOTIDE SEQUENCE [LARGE SCALE GENOMIC DNA]</scope>
</reference>
<gene>
    <name evidence="2" type="ORF">URODEC1_LOCUS117154</name>
</gene>
<dbReference type="EMBL" id="OZ075119">
    <property type="protein sequence ID" value="CAL5096580.1"/>
    <property type="molecule type" value="Genomic_DNA"/>
</dbReference>
<proteinExistence type="predicted"/>
<accession>A0ABC9GNJ8</accession>
<dbReference type="AlphaFoldDB" id="A0ABC9GNJ8"/>
<feature type="compositionally biased region" description="Basic and acidic residues" evidence="1">
    <location>
        <begin position="322"/>
        <end position="331"/>
    </location>
</feature>
<evidence type="ECO:0000313" key="2">
    <source>
        <dbReference type="EMBL" id="CAL5096580.1"/>
    </source>
</evidence>
<name>A0ABC9GNJ8_9POAL</name>
<reference evidence="2 3" key="2">
    <citation type="submission" date="2024-10" db="EMBL/GenBank/DDBJ databases">
        <authorList>
            <person name="Ryan C."/>
        </authorList>
    </citation>
    <scope>NUCLEOTIDE SEQUENCE [LARGE SCALE GENOMIC DNA]</scope>
</reference>
<keyword evidence="3" id="KW-1185">Reference proteome</keyword>
<feature type="region of interest" description="Disordered" evidence="1">
    <location>
        <begin position="248"/>
        <end position="286"/>
    </location>
</feature>
<protein>
    <submittedName>
        <fullName evidence="2">Uncharacterized protein</fullName>
    </submittedName>
</protein>
<feature type="compositionally biased region" description="Basic and acidic residues" evidence="1">
    <location>
        <begin position="267"/>
        <end position="278"/>
    </location>
</feature>
<evidence type="ECO:0000256" key="1">
    <source>
        <dbReference type="SAM" id="MobiDB-lite"/>
    </source>
</evidence>